<evidence type="ECO:0000256" key="2">
    <source>
        <dbReference type="ARBA" id="ARBA00022527"/>
    </source>
</evidence>
<dbReference type="InterPro" id="IPR008271">
    <property type="entry name" value="Ser/Thr_kinase_AS"/>
</dbReference>
<dbReference type="GO" id="GO:0004674">
    <property type="term" value="F:protein serine/threonine kinase activity"/>
    <property type="evidence" value="ECO:0007669"/>
    <property type="project" value="UniProtKB-KW"/>
</dbReference>
<dbReference type="SUPFAM" id="SSF56112">
    <property type="entry name" value="Protein kinase-like (PK-like)"/>
    <property type="match status" value="1"/>
</dbReference>
<organism evidence="8 9">
    <name type="scientific">Actinomadura spongiicola</name>
    <dbReference type="NCBI Taxonomy" id="2303421"/>
    <lineage>
        <taxon>Bacteria</taxon>
        <taxon>Bacillati</taxon>
        <taxon>Actinomycetota</taxon>
        <taxon>Actinomycetes</taxon>
        <taxon>Streptosporangiales</taxon>
        <taxon>Thermomonosporaceae</taxon>
        <taxon>Actinomadura</taxon>
    </lineage>
</organism>
<evidence type="ECO:0000256" key="1">
    <source>
        <dbReference type="ARBA" id="ARBA00012513"/>
    </source>
</evidence>
<evidence type="ECO:0000256" key="3">
    <source>
        <dbReference type="ARBA" id="ARBA00022679"/>
    </source>
</evidence>
<feature type="domain" description="Protein kinase" evidence="7">
    <location>
        <begin position="14"/>
        <end position="259"/>
    </location>
</feature>
<dbReference type="PROSITE" id="PS50011">
    <property type="entry name" value="PROTEIN_KINASE_DOM"/>
    <property type="match status" value="1"/>
</dbReference>
<evidence type="ECO:0000256" key="4">
    <source>
        <dbReference type="ARBA" id="ARBA00022741"/>
    </source>
</evidence>
<evidence type="ECO:0000256" key="5">
    <source>
        <dbReference type="ARBA" id="ARBA00022777"/>
    </source>
</evidence>
<sequence length="627" mass="65746">MTGEQVGNWRISGFREVRELGAGAQGRVVLAQHEESGFPVAVKYVSARADESTLAGLRHEAQMLAQVSSPHVARLYQLVESARGSAIVMEAVNGVSLKEILKEYGRLEPTAALTVLKGSLLGLTAAHAVGVVHRDYKPANVVVPEDGRSKLIDFGIASVAGSASRSGTPLYMAPEQWLGAEAGPSTDVYAAACVFYECVAGMRPYGAETADGLRDEHLAAPIPLDDLPEPLRPLVARGMAKDPGERHAEALEFVAHLEETARTAYGNDWEQRGVRTLATTAAALSLLFPLIAAGLPAPVAAGAGAGTALSAAGSGTAGAGTAGAGGAGAGGAGAGGASGVAQTSSGFLVKATVAKAAVVVAGATAASTVGVVAYQATRPEAATAPVVTLATLNQDHPDRVLRVQNGQYAQIKGMEDASVQAAANKALRVPLDQAINFYKYWTRTPASRAACGDGRNLLGTRVVKGLSGPTLVSVRYVPDFQRRCGEVPRYFPAFSATVDLRTGRALTADDVFQPASYDDAGMTRLWNAIPEGEEKLQVRRGYTGSGGFFNPFNRGAFHLDARRRESPPWAQPFFGDRQFDLLFTGQDIGVASDPFDLSRTAAYSFPIPYARVKDLFKPELVKLLPAS</sequence>
<keyword evidence="6" id="KW-0067">ATP-binding</keyword>
<evidence type="ECO:0000313" key="9">
    <source>
        <dbReference type="Proteomes" id="UP000262882"/>
    </source>
</evidence>
<accession>A0A372G7F1</accession>
<keyword evidence="3" id="KW-0808">Transferase</keyword>
<dbReference type="PANTHER" id="PTHR43289">
    <property type="entry name" value="MITOGEN-ACTIVATED PROTEIN KINASE KINASE KINASE 20-RELATED"/>
    <property type="match status" value="1"/>
</dbReference>
<protein>
    <recommendedName>
        <fullName evidence="1">non-specific serine/threonine protein kinase</fullName>
        <ecNumber evidence="1">2.7.11.1</ecNumber>
    </recommendedName>
</protein>
<keyword evidence="5 8" id="KW-0418">Kinase</keyword>
<dbReference type="InterPro" id="IPR011009">
    <property type="entry name" value="Kinase-like_dom_sf"/>
</dbReference>
<proteinExistence type="predicted"/>
<keyword evidence="9" id="KW-1185">Reference proteome</keyword>
<dbReference type="GO" id="GO:0005524">
    <property type="term" value="F:ATP binding"/>
    <property type="evidence" value="ECO:0007669"/>
    <property type="project" value="UniProtKB-KW"/>
</dbReference>
<reference evidence="8 9" key="1">
    <citation type="submission" date="2018-08" db="EMBL/GenBank/DDBJ databases">
        <title>Actinomadura spongicola sp. nov., isolated from marine sponge Leucetta chagosensis.</title>
        <authorList>
            <person name="Li L."/>
            <person name="Lin H.W."/>
        </authorList>
    </citation>
    <scope>NUCLEOTIDE SEQUENCE [LARGE SCALE GENOMIC DNA]</scope>
    <source>
        <strain evidence="8 9">LHW52907</strain>
    </source>
</reference>
<evidence type="ECO:0000259" key="7">
    <source>
        <dbReference type="PROSITE" id="PS50011"/>
    </source>
</evidence>
<dbReference type="PANTHER" id="PTHR43289:SF6">
    <property type="entry name" value="SERINE_THREONINE-PROTEIN KINASE NEKL-3"/>
    <property type="match status" value="1"/>
</dbReference>
<evidence type="ECO:0000256" key="6">
    <source>
        <dbReference type="ARBA" id="ARBA00022840"/>
    </source>
</evidence>
<keyword evidence="2 8" id="KW-0723">Serine/threonine-protein kinase</keyword>
<dbReference type="Gene3D" id="1.10.510.10">
    <property type="entry name" value="Transferase(Phosphotransferase) domain 1"/>
    <property type="match status" value="1"/>
</dbReference>
<dbReference type="EMBL" id="QVNQ01000014">
    <property type="protein sequence ID" value="RFS81324.1"/>
    <property type="molecule type" value="Genomic_DNA"/>
</dbReference>
<gene>
    <name evidence="8" type="ORF">D0T12_32310</name>
</gene>
<evidence type="ECO:0000313" key="8">
    <source>
        <dbReference type="EMBL" id="RFS81324.1"/>
    </source>
</evidence>
<name>A0A372G7F1_9ACTN</name>
<dbReference type="Proteomes" id="UP000262882">
    <property type="component" value="Unassembled WGS sequence"/>
</dbReference>
<comment type="caution">
    <text evidence="8">The sequence shown here is derived from an EMBL/GenBank/DDBJ whole genome shotgun (WGS) entry which is preliminary data.</text>
</comment>
<dbReference type="EC" id="2.7.11.1" evidence="1"/>
<dbReference type="InterPro" id="IPR000719">
    <property type="entry name" value="Prot_kinase_dom"/>
</dbReference>
<dbReference type="PROSITE" id="PS00108">
    <property type="entry name" value="PROTEIN_KINASE_ST"/>
    <property type="match status" value="1"/>
</dbReference>
<keyword evidence="4" id="KW-0547">Nucleotide-binding</keyword>
<dbReference type="AlphaFoldDB" id="A0A372G7F1"/>
<dbReference type="Pfam" id="PF00069">
    <property type="entry name" value="Pkinase"/>
    <property type="match status" value="1"/>
</dbReference>
<dbReference type="CDD" id="cd14014">
    <property type="entry name" value="STKc_PknB_like"/>
    <property type="match status" value="1"/>
</dbReference>